<dbReference type="SUPFAM" id="SSF109854">
    <property type="entry name" value="DinB/YfiT-like putative metalloenzymes"/>
    <property type="match status" value="1"/>
</dbReference>
<feature type="domain" description="DinB-like" evidence="1">
    <location>
        <begin position="14"/>
        <end position="133"/>
    </location>
</feature>
<dbReference type="InterPro" id="IPR024775">
    <property type="entry name" value="DinB-like"/>
</dbReference>
<organism evidence="2">
    <name type="scientific">hydrothermal vent metagenome</name>
    <dbReference type="NCBI Taxonomy" id="652676"/>
    <lineage>
        <taxon>unclassified sequences</taxon>
        <taxon>metagenomes</taxon>
        <taxon>ecological metagenomes</taxon>
    </lineage>
</organism>
<dbReference type="Gene3D" id="1.20.120.450">
    <property type="entry name" value="dinb family like domain"/>
    <property type="match status" value="1"/>
</dbReference>
<name>A0A3B0RMF6_9ZZZZ</name>
<proteinExistence type="predicted"/>
<sequence length="164" mass="18070">MFTAIKNNLTVGVELVSSLSDTQYRDTSVEPYHSSIGSHIRHVLDIFDCIFSGLQSGQINLAARSRNLDVEQDRQIALAYFAETFRQLDALQTADMNQIVQVSDDLGTGEITCNYTLGAALVQAHSHAIHHFASLGYIVSKLGLALPNSDFGYNPTTPQERRVN</sequence>
<evidence type="ECO:0000259" key="1">
    <source>
        <dbReference type="Pfam" id="PF12867"/>
    </source>
</evidence>
<accession>A0A3B0RMF6</accession>
<protein>
    <recommendedName>
        <fullName evidence="1">DinB-like domain-containing protein</fullName>
    </recommendedName>
</protein>
<evidence type="ECO:0000313" key="2">
    <source>
        <dbReference type="EMBL" id="VAV93139.1"/>
    </source>
</evidence>
<dbReference type="EMBL" id="UOEE01000158">
    <property type="protein sequence ID" value="VAV93139.1"/>
    <property type="molecule type" value="Genomic_DNA"/>
</dbReference>
<dbReference type="InterPro" id="IPR034660">
    <property type="entry name" value="DinB/YfiT-like"/>
</dbReference>
<dbReference type="Pfam" id="PF12867">
    <property type="entry name" value="DinB_2"/>
    <property type="match status" value="1"/>
</dbReference>
<gene>
    <name evidence="2" type="ORF">MNBD_ALPHA06-1188</name>
</gene>
<dbReference type="AlphaFoldDB" id="A0A3B0RMF6"/>
<reference evidence="2" key="1">
    <citation type="submission" date="2018-06" db="EMBL/GenBank/DDBJ databases">
        <authorList>
            <person name="Zhirakovskaya E."/>
        </authorList>
    </citation>
    <scope>NUCLEOTIDE SEQUENCE</scope>
</reference>